<organism evidence="1 2">
    <name type="scientific">BD1-7 clade bacterium</name>
    <dbReference type="NCBI Taxonomy" id="2029982"/>
    <lineage>
        <taxon>Bacteria</taxon>
        <taxon>Pseudomonadati</taxon>
        <taxon>Pseudomonadota</taxon>
        <taxon>Gammaproteobacteria</taxon>
        <taxon>Cellvibrionales</taxon>
        <taxon>Spongiibacteraceae</taxon>
        <taxon>BD1-7 clade</taxon>
    </lineage>
</organism>
<dbReference type="EMBL" id="CACSIO010000001">
    <property type="protein sequence ID" value="CAA0083067.1"/>
    <property type="molecule type" value="Genomic_DNA"/>
</dbReference>
<evidence type="ECO:0000313" key="2">
    <source>
        <dbReference type="Proteomes" id="UP000441399"/>
    </source>
</evidence>
<reference evidence="1 2" key="1">
    <citation type="submission" date="2019-11" db="EMBL/GenBank/DDBJ databases">
        <authorList>
            <person name="Holert J."/>
        </authorList>
    </citation>
    <scope>NUCLEOTIDE SEQUENCE [LARGE SCALE GENOMIC DNA]</scope>
    <source>
        <strain evidence="1">SB11_3</strain>
    </source>
</reference>
<gene>
    <name evidence="1" type="ORF">OPDIPICF_00489</name>
</gene>
<dbReference type="Proteomes" id="UP000441399">
    <property type="component" value="Unassembled WGS sequence"/>
</dbReference>
<evidence type="ECO:0000313" key="1">
    <source>
        <dbReference type="EMBL" id="CAA0083067.1"/>
    </source>
</evidence>
<proteinExistence type="predicted"/>
<name>A0A5S9N2L8_9GAMM</name>
<dbReference type="AlphaFoldDB" id="A0A5S9N2L8"/>
<protein>
    <submittedName>
        <fullName evidence="1">Uncharacterized protein</fullName>
    </submittedName>
</protein>
<accession>A0A5S9N2L8</accession>
<keyword evidence="2" id="KW-1185">Reference proteome</keyword>
<sequence>MAHQWRVNTIAAVNADYFAKGGNSLKNRRSQCELTIIKSADHFLEWGIQWLVIRISNS</sequence>